<evidence type="ECO:0000313" key="9">
    <source>
        <dbReference type="Proteomes" id="UP001500058"/>
    </source>
</evidence>
<feature type="region of interest" description="Disordered" evidence="6">
    <location>
        <begin position="1"/>
        <end position="81"/>
    </location>
</feature>
<gene>
    <name evidence="8" type="ORF">GCM10010420_39690</name>
</gene>
<dbReference type="PANTHER" id="PTHR43133:SF8">
    <property type="entry name" value="RNA POLYMERASE SIGMA FACTOR HI_1459-RELATED"/>
    <property type="match status" value="1"/>
</dbReference>
<name>A0ABN3IM86_9ACTN</name>
<feature type="domain" description="Glycosyl hydrolase family 98 putative carbohydrate-binding module" evidence="7">
    <location>
        <begin position="590"/>
        <end position="733"/>
    </location>
</feature>
<keyword evidence="5" id="KW-0804">Transcription</keyword>
<evidence type="ECO:0000256" key="6">
    <source>
        <dbReference type="SAM" id="MobiDB-lite"/>
    </source>
</evidence>
<evidence type="ECO:0000256" key="3">
    <source>
        <dbReference type="ARBA" id="ARBA00023082"/>
    </source>
</evidence>
<keyword evidence="9" id="KW-1185">Reference proteome</keyword>
<dbReference type="SUPFAM" id="SSF88659">
    <property type="entry name" value="Sigma3 and sigma4 domains of RNA polymerase sigma factors"/>
    <property type="match status" value="1"/>
</dbReference>
<organism evidence="8 9">
    <name type="scientific">Streptomyces glaucosporus</name>
    <dbReference type="NCBI Taxonomy" id="284044"/>
    <lineage>
        <taxon>Bacteria</taxon>
        <taxon>Bacillati</taxon>
        <taxon>Actinomycetota</taxon>
        <taxon>Actinomycetes</taxon>
        <taxon>Kitasatosporales</taxon>
        <taxon>Streptomycetaceae</taxon>
        <taxon>Streptomyces</taxon>
    </lineage>
</organism>
<comment type="caution">
    <text evidence="8">The sequence shown here is derived from an EMBL/GenBank/DDBJ whole genome shotgun (WGS) entry which is preliminary data.</text>
</comment>
<feature type="compositionally biased region" description="Basic and acidic residues" evidence="6">
    <location>
        <begin position="63"/>
        <end position="81"/>
    </location>
</feature>
<dbReference type="Gene3D" id="2.60.120.1060">
    <property type="entry name" value="NPCBM/NEW2 domain"/>
    <property type="match status" value="1"/>
</dbReference>
<feature type="compositionally biased region" description="Low complexity" evidence="6">
    <location>
        <begin position="522"/>
        <end position="557"/>
    </location>
</feature>
<feature type="compositionally biased region" description="Pro residues" evidence="6">
    <location>
        <begin position="571"/>
        <end position="587"/>
    </location>
</feature>
<keyword evidence="3" id="KW-0731">Sigma factor</keyword>
<dbReference type="InterPro" id="IPR038637">
    <property type="entry name" value="NPCBM_sf"/>
</dbReference>
<dbReference type="PANTHER" id="PTHR43133">
    <property type="entry name" value="RNA POLYMERASE ECF-TYPE SIGMA FACTO"/>
    <property type="match status" value="1"/>
</dbReference>
<keyword evidence="4" id="KW-0238">DNA-binding</keyword>
<dbReference type="Gene3D" id="1.10.1740.10">
    <property type="match status" value="1"/>
</dbReference>
<feature type="compositionally biased region" description="Polar residues" evidence="6">
    <location>
        <begin position="505"/>
        <end position="517"/>
    </location>
</feature>
<dbReference type="EMBL" id="BAAATJ010000019">
    <property type="protein sequence ID" value="GAA2407622.1"/>
    <property type="molecule type" value="Genomic_DNA"/>
</dbReference>
<sequence length="734" mass="73942">MRTGVLALGVEGREGPAGPEGLDGTDAPGRAAPGAASPRPAVSGPGSARPGRAATAQRAGAPRRADAGERPPSDAELVSRVHGGDTGAYEELHRRHAGAVLRYVRRCCRDGAAAGDLADEVFARTLPALPDGPDSGTAVRVHLLTAVRAVAAGWGRTGGWERLAEGFAVFAVSADSSGNDGCSEPDFQSNCQSDCQSDFEPDADARAMREAERSTVVRAFRGLPERWQTALWHTVVEGESPQDVAPLLGLTADAAAMLVYRAREGLRQAYLQAHVGRSRTASGDCARHAARLGTYARGALRARLDLGLRRHLELCADCRSAALGTKEVCDRLRRLLPVAVVGWGADVYSGTEGGVVEASAGTVAGVSADPFPDTASGTAPGAFAGVLTDAGARGRTAVPAARAGEPVDTGSAVGPVGLMGPVGPAGAGGAAASGSAVFDGLGATAKAGVTAGVMAAAVATALTLALIADGQRPRGPQPESRPPATSGPEASGASGTEAADAKAGSSKTLTVTPSESARGSAERGPAPEAGAGSGAGPVPVLPGSGSPSAPGAAPRAGQEPPPGTGPSFPGAVPPTGQPPAPTPPDSPAPSSSAVHRLDRLPRHAAGADRPTVRGGESDWMWKRSGLWIAGRDRGSGVTVRARSVLTVDLGGSCTALDALVGVDDLTAIPAAVRFSVYGDGVRLWQSDMVRRGDAPVPVHVSLTGRRTLRLVVEPRTALDAVALADWAQARITCG</sequence>
<dbReference type="Proteomes" id="UP001500058">
    <property type="component" value="Unassembled WGS sequence"/>
</dbReference>
<dbReference type="InterPro" id="IPR036388">
    <property type="entry name" value="WH-like_DNA-bd_sf"/>
</dbReference>
<dbReference type="InterPro" id="IPR008979">
    <property type="entry name" value="Galactose-bd-like_sf"/>
</dbReference>
<dbReference type="InterPro" id="IPR013325">
    <property type="entry name" value="RNA_pol_sigma_r2"/>
</dbReference>
<comment type="similarity">
    <text evidence="1">Belongs to the sigma-70 factor family. ECF subfamily.</text>
</comment>
<dbReference type="InterPro" id="IPR039425">
    <property type="entry name" value="RNA_pol_sigma-70-like"/>
</dbReference>
<dbReference type="InterPro" id="IPR013324">
    <property type="entry name" value="RNA_pol_sigma_r3/r4-like"/>
</dbReference>
<evidence type="ECO:0000256" key="1">
    <source>
        <dbReference type="ARBA" id="ARBA00010641"/>
    </source>
</evidence>
<dbReference type="SUPFAM" id="SSF49785">
    <property type="entry name" value="Galactose-binding domain-like"/>
    <property type="match status" value="1"/>
</dbReference>
<evidence type="ECO:0000256" key="2">
    <source>
        <dbReference type="ARBA" id="ARBA00023015"/>
    </source>
</evidence>
<feature type="compositionally biased region" description="Low complexity" evidence="6">
    <location>
        <begin position="27"/>
        <end position="48"/>
    </location>
</feature>
<evidence type="ECO:0000259" key="7">
    <source>
        <dbReference type="SMART" id="SM00776"/>
    </source>
</evidence>
<accession>A0ABN3IM86</accession>
<protein>
    <submittedName>
        <fullName evidence="8">Sigma-70 family RNA polymerase sigma factor</fullName>
    </submittedName>
</protein>
<dbReference type="Pfam" id="PF08305">
    <property type="entry name" value="NPCBM"/>
    <property type="match status" value="1"/>
</dbReference>
<dbReference type="InterPro" id="IPR013222">
    <property type="entry name" value="Glyco_hyd_98_carb-bd"/>
</dbReference>
<evidence type="ECO:0000256" key="4">
    <source>
        <dbReference type="ARBA" id="ARBA00023125"/>
    </source>
</evidence>
<reference evidence="8 9" key="1">
    <citation type="journal article" date="2019" name="Int. J. Syst. Evol. Microbiol.">
        <title>The Global Catalogue of Microorganisms (GCM) 10K type strain sequencing project: providing services to taxonomists for standard genome sequencing and annotation.</title>
        <authorList>
            <consortium name="The Broad Institute Genomics Platform"/>
            <consortium name="The Broad Institute Genome Sequencing Center for Infectious Disease"/>
            <person name="Wu L."/>
            <person name="Ma J."/>
        </authorList>
    </citation>
    <scope>NUCLEOTIDE SEQUENCE [LARGE SCALE GENOMIC DNA]</scope>
    <source>
        <strain evidence="8 9">JCM 6921</strain>
    </source>
</reference>
<dbReference type="Gene3D" id="1.10.10.10">
    <property type="entry name" value="Winged helix-like DNA-binding domain superfamily/Winged helix DNA-binding domain"/>
    <property type="match status" value="1"/>
</dbReference>
<proteinExistence type="inferred from homology"/>
<keyword evidence="2" id="KW-0805">Transcription regulation</keyword>
<feature type="region of interest" description="Disordered" evidence="6">
    <location>
        <begin position="470"/>
        <end position="594"/>
    </location>
</feature>
<dbReference type="SUPFAM" id="SSF88946">
    <property type="entry name" value="Sigma2 domain of RNA polymerase sigma factors"/>
    <property type="match status" value="1"/>
</dbReference>
<dbReference type="SMART" id="SM00776">
    <property type="entry name" value="NPCBM"/>
    <property type="match status" value="1"/>
</dbReference>
<evidence type="ECO:0000313" key="8">
    <source>
        <dbReference type="EMBL" id="GAA2407622.1"/>
    </source>
</evidence>
<evidence type="ECO:0000256" key="5">
    <source>
        <dbReference type="ARBA" id="ARBA00023163"/>
    </source>
</evidence>